<evidence type="ECO:0000259" key="1">
    <source>
        <dbReference type="Pfam" id="PF26345"/>
    </source>
</evidence>
<dbReference type="OrthoDB" id="9802640at2"/>
<dbReference type="InterPro" id="IPR058807">
    <property type="entry name" value="ScoMcrA_N"/>
</dbReference>
<protein>
    <recommendedName>
        <fullName evidence="1">ScoMcrA-like N-terminal head domain-containing protein</fullName>
    </recommendedName>
</protein>
<keyword evidence="3" id="KW-1185">Reference proteome</keyword>
<sequence>MTHPNWDQVKKDHVVRAMKEYDRLGAESFFATHGFAPTTTYSLVWNKNQYPPKAILGTAYEFATGQRLASPDFEGGRSGAVKVLGELGFDVEHR</sequence>
<proteinExistence type="predicted"/>
<evidence type="ECO:0000313" key="2">
    <source>
        <dbReference type="EMBL" id="REF99402.1"/>
    </source>
</evidence>
<accession>A0A3D9ZSF9</accession>
<dbReference type="RefSeq" id="WP_116070587.1">
    <property type="nucleotide sequence ID" value="NZ_BONB01000002.1"/>
</dbReference>
<dbReference type="AlphaFoldDB" id="A0A3D9ZSF9"/>
<comment type="caution">
    <text evidence="2">The sequence shown here is derived from an EMBL/GenBank/DDBJ whole genome shotgun (WGS) entry which is preliminary data.</text>
</comment>
<dbReference type="Proteomes" id="UP000256913">
    <property type="component" value="Unassembled WGS sequence"/>
</dbReference>
<dbReference type="Pfam" id="PF26345">
    <property type="entry name" value="ScoMcrA_N"/>
    <property type="match status" value="1"/>
</dbReference>
<reference evidence="2 3" key="1">
    <citation type="submission" date="2018-08" db="EMBL/GenBank/DDBJ databases">
        <title>Sequencing the genomes of 1000 actinobacteria strains.</title>
        <authorList>
            <person name="Klenk H.-P."/>
        </authorList>
    </citation>
    <scope>NUCLEOTIDE SEQUENCE [LARGE SCALE GENOMIC DNA]</scope>
    <source>
        <strain evidence="2 3">DSM 44099</strain>
    </source>
</reference>
<dbReference type="EMBL" id="QUMQ01000001">
    <property type="protein sequence ID" value="REF99402.1"/>
    <property type="molecule type" value="Genomic_DNA"/>
</dbReference>
<evidence type="ECO:0000313" key="3">
    <source>
        <dbReference type="Proteomes" id="UP000256913"/>
    </source>
</evidence>
<feature type="domain" description="ScoMcrA-like N-terminal head" evidence="1">
    <location>
        <begin position="8"/>
        <end position="92"/>
    </location>
</feature>
<gene>
    <name evidence="2" type="ORF">DFJ67_5438</name>
</gene>
<organism evidence="2 3">
    <name type="scientific">Asanoa ferruginea</name>
    <dbReference type="NCBI Taxonomy" id="53367"/>
    <lineage>
        <taxon>Bacteria</taxon>
        <taxon>Bacillati</taxon>
        <taxon>Actinomycetota</taxon>
        <taxon>Actinomycetes</taxon>
        <taxon>Micromonosporales</taxon>
        <taxon>Micromonosporaceae</taxon>
        <taxon>Asanoa</taxon>
    </lineage>
</organism>
<name>A0A3D9ZSF9_9ACTN</name>